<dbReference type="Pfam" id="PF00646">
    <property type="entry name" value="F-box"/>
    <property type="match status" value="1"/>
</dbReference>
<evidence type="ECO:0000256" key="1">
    <source>
        <dbReference type="SAM" id="MobiDB-lite"/>
    </source>
</evidence>
<organism evidence="3 4">
    <name type="scientific">Brassica oleracea var. oleracea</name>
    <dbReference type="NCBI Taxonomy" id="109376"/>
    <lineage>
        <taxon>Eukaryota</taxon>
        <taxon>Viridiplantae</taxon>
        <taxon>Streptophyta</taxon>
        <taxon>Embryophyta</taxon>
        <taxon>Tracheophyta</taxon>
        <taxon>Spermatophyta</taxon>
        <taxon>Magnoliopsida</taxon>
        <taxon>eudicotyledons</taxon>
        <taxon>Gunneridae</taxon>
        <taxon>Pentapetalae</taxon>
        <taxon>rosids</taxon>
        <taxon>malvids</taxon>
        <taxon>Brassicales</taxon>
        <taxon>Brassicaceae</taxon>
        <taxon>Brassiceae</taxon>
        <taxon>Brassica</taxon>
    </lineage>
</organism>
<evidence type="ECO:0000313" key="3">
    <source>
        <dbReference type="EnsemblPlants" id="Bo6g086690.1"/>
    </source>
</evidence>
<evidence type="ECO:0000313" key="4">
    <source>
        <dbReference type="Proteomes" id="UP000032141"/>
    </source>
</evidence>
<dbReference type="AlphaFoldDB" id="A0A0D3CWK6"/>
<dbReference type="SUPFAM" id="SSF81383">
    <property type="entry name" value="F-box domain"/>
    <property type="match status" value="1"/>
</dbReference>
<dbReference type="SMART" id="SM00256">
    <property type="entry name" value="FBOX"/>
    <property type="match status" value="1"/>
</dbReference>
<dbReference type="EnsemblPlants" id="Bo6g086690.1">
    <property type="protein sequence ID" value="Bo6g086690.1"/>
    <property type="gene ID" value="Bo6g086690"/>
</dbReference>
<feature type="domain" description="F-box" evidence="2">
    <location>
        <begin position="1"/>
        <end position="57"/>
    </location>
</feature>
<feature type="region of interest" description="Disordered" evidence="1">
    <location>
        <begin position="203"/>
        <end position="231"/>
    </location>
</feature>
<dbReference type="Gramene" id="Bo6g086690.1">
    <property type="protein sequence ID" value="Bo6g086690.1"/>
    <property type="gene ID" value="Bo6g086690"/>
</dbReference>
<feature type="region of interest" description="Disordered" evidence="1">
    <location>
        <begin position="107"/>
        <end position="172"/>
    </location>
</feature>
<dbReference type="PANTHER" id="PTHR31286">
    <property type="entry name" value="GLYCINE-RICH CELL WALL STRUCTURAL PROTEIN 1.8-LIKE"/>
    <property type="match status" value="1"/>
</dbReference>
<reference evidence="3 4" key="1">
    <citation type="journal article" date="2014" name="Genome Biol.">
        <title>Transcriptome and methylome profiling reveals relics of genome dominance in the mesopolyploid Brassica oleracea.</title>
        <authorList>
            <person name="Parkin I.A."/>
            <person name="Koh C."/>
            <person name="Tang H."/>
            <person name="Robinson S.J."/>
            <person name="Kagale S."/>
            <person name="Clarke W.E."/>
            <person name="Town C.D."/>
            <person name="Nixon J."/>
            <person name="Krishnakumar V."/>
            <person name="Bidwell S.L."/>
            <person name="Denoeud F."/>
            <person name="Belcram H."/>
            <person name="Links M.G."/>
            <person name="Just J."/>
            <person name="Clarke C."/>
            <person name="Bender T."/>
            <person name="Huebert T."/>
            <person name="Mason A.S."/>
            <person name="Pires J.C."/>
            <person name="Barker G."/>
            <person name="Moore J."/>
            <person name="Walley P.G."/>
            <person name="Manoli S."/>
            <person name="Batley J."/>
            <person name="Edwards D."/>
            <person name="Nelson M.N."/>
            <person name="Wang X."/>
            <person name="Paterson A.H."/>
            <person name="King G."/>
            <person name="Bancroft I."/>
            <person name="Chalhoub B."/>
            <person name="Sharpe A.G."/>
        </authorList>
    </citation>
    <scope>NUCLEOTIDE SEQUENCE</scope>
    <source>
        <strain evidence="3 4">cv. TO1000</strain>
    </source>
</reference>
<dbReference type="Pfam" id="PF14111">
    <property type="entry name" value="DUF4283"/>
    <property type="match status" value="1"/>
</dbReference>
<dbReference type="InterPro" id="IPR040256">
    <property type="entry name" value="At4g02000-like"/>
</dbReference>
<dbReference type="PANTHER" id="PTHR31286:SF173">
    <property type="entry name" value="DUF4283 DOMAIN-CONTAINING PROTEIN"/>
    <property type="match status" value="1"/>
</dbReference>
<dbReference type="OMA" id="RQRWDIT"/>
<dbReference type="eggNOG" id="KOG1075">
    <property type="taxonomic scope" value="Eukaryota"/>
</dbReference>
<keyword evidence="4" id="KW-1185">Reference proteome</keyword>
<reference evidence="3" key="2">
    <citation type="submission" date="2015-03" db="UniProtKB">
        <authorList>
            <consortium name="EnsemblPlants"/>
        </authorList>
    </citation>
    <scope>IDENTIFICATION</scope>
</reference>
<proteinExistence type="predicted"/>
<dbReference type="HOGENOM" id="CLU_571558_0_0_1"/>
<accession>A0A0D3CWK6</accession>
<dbReference type="Gene3D" id="1.20.1280.50">
    <property type="match status" value="1"/>
</dbReference>
<protein>
    <recommendedName>
        <fullName evidence="2">F-box domain-containing protein</fullName>
    </recommendedName>
</protein>
<dbReference type="Proteomes" id="UP000032141">
    <property type="component" value="Chromosome C6"/>
</dbReference>
<feature type="compositionally biased region" description="Low complexity" evidence="1">
    <location>
        <begin position="134"/>
        <end position="171"/>
    </location>
</feature>
<dbReference type="InterPro" id="IPR025558">
    <property type="entry name" value="DUF4283"/>
</dbReference>
<evidence type="ECO:0000259" key="2">
    <source>
        <dbReference type="PROSITE" id="PS50181"/>
    </source>
</evidence>
<feature type="compositionally biased region" description="Basic residues" evidence="1">
    <location>
        <begin position="107"/>
        <end position="120"/>
    </location>
</feature>
<name>A0A0D3CWK6_BRAOL</name>
<dbReference type="InterPro" id="IPR036047">
    <property type="entry name" value="F-box-like_dom_sf"/>
</dbReference>
<dbReference type="PROSITE" id="PS50181">
    <property type="entry name" value="FBOX"/>
    <property type="match status" value="1"/>
</dbReference>
<dbReference type="InterPro" id="IPR001810">
    <property type="entry name" value="F-box_dom"/>
</dbReference>
<sequence>MTTMLDLPDELIDDIFSRVPSESVRAARSTCKAWNALFYRWFAKKMEHNVKVTWKKQGSQTKKVDRDFWFGTLVWEDSKTRLTRLTLFSPKMRSLLFSLHRRRSRRRLPPALMAKKKPPKKQPSDRLPTGATNPSSSKQPSSAPDSSSAAKSKKPSVSALAGSPTQTTQTPIPAQEVFIPILAIDTETPKSKTLATVNPIVPGSATHSLAPPETGKPTTIDKAPPPIAAQQSPADLWKGSVKEASVKLFPKETPYTLYSGEKCVTIPNAVVEKNKKAWECFILGQFYEEAPARGAVHAIVNGIWSRQRWDITVNKMDGNAYLFRVPCPNVRRQMVPVWLELTGVPLQFFNKDALQEIAGLVGHPVCLHPATENLTNIEVAKVYTVIDPREPLPEFKFGHTISRCKSAPRTCETCNSVKHTTAAFPRTNHLPPDLRKQKGKAPIKSLLPIVGQPKTARKAEGTKPVETFETVASNYEGT</sequence>